<feature type="transmembrane region" description="Helical" evidence="7">
    <location>
        <begin position="23"/>
        <end position="43"/>
    </location>
</feature>
<dbReference type="SUPFAM" id="SSF161098">
    <property type="entry name" value="MetI-like"/>
    <property type="match status" value="1"/>
</dbReference>
<keyword evidence="2 7" id="KW-0813">Transport</keyword>
<comment type="subcellular location">
    <subcellularLocation>
        <location evidence="7">Cell membrane</location>
        <topology evidence="7">Multi-pass membrane protein</topology>
    </subcellularLocation>
    <subcellularLocation>
        <location evidence="1">Membrane</location>
        <topology evidence="1">Multi-pass membrane protein</topology>
    </subcellularLocation>
</comment>
<evidence type="ECO:0000256" key="5">
    <source>
        <dbReference type="ARBA" id="ARBA00022989"/>
    </source>
</evidence>
<dbReference type="GO" id="GO:0055085">
    <property type="term" value="P:transmembrane transport"/>
    <property type="evidence" value="ECO:0007669"/>
    <property type="project" value="InterPro"/>
</dbReference>
<proteinExistence type="inferred from homology"/>
<comment type="similarity">
    <text evidence="7">Belongs to the binding-protein-dependent transport system permease family.</text>
</comment>
<evidence type="ECO:0000256" key="2">
    <source>
        <dbReference type="ARBA" id="ARBA00022448"/>
    </source>
</evidence>
<keyword evidence="4" id="KW-0029">Amino-acid transport</keyword>
<reference evidence="9 10" key="1">
    <citation type="submission" date="2020-06" db="EMBL/GenBank/DDBJ databases">
        <title>Reclassification of Facklamia ignava, Facklamia soureckii and Facklami tabacinasalis as Falseniella iganva gen. nov., comb. nov., Hutsoniella ignava gen. nov., comb. nov., and Ruoffia tabacinasalis gen. nov., comb. nov and description of Ruoffia haltotolerans sp. nov., isolated from hypersaline Inland Sea of Qatar.</title>
        <authorList>
            <person name="Fotedar R."/>
            <person name="Sankaranarayanan K."/>
            <person name="Lawson P."/>
            <person name="Caldwell M."/>
            <person name="Zeyara A."/>
            <person name="Al Malki A."/>
            <person name="Ali M."/>
        </authorList>
    </citation>
    <scope>NUCLEOTIDE SEQUENCE [LARGE SCALE GENOMIC DNA]</scope>
    <source>
        <strain evidence="9 10">INB8</strain>
    </source>
</reference>
<feature type="domain" description="ABC transmembrane type-1" evidence="8">
    <location>
        <begin position="19"/>
        <end position="220"/>
    </location>
</feature>
<dbReference type="AlphaFoldDB" id="A0A839A4M3"/>
<name>A0A839A4M3_9LACT</name>
<dbReference type="GO" id="GO:0006865">
    <property type="term" value="P:amino acid transport"/>
    <property type="evidence" value="ECO:0007669"/>
    <property type="project" value="UniProtKB-KW"/>
</dbReference>
<feature type="transmembrane region" description="Helical" evidence="7">
    <location>
        <begin position="149"/>
        <end position="167"/>
    </location>
</feature>
<sequence>MNFDIQVMIDTIWVVMRAVPRTFGIAAVVLVIGILLGAVFAQLKMKPVPVITPLVRLFVSYMRGVPLIVHLFVMMYSLPQASSSLLAIFGVTVQPHDFPSLIIVITTFSLLEAAIESENIRGAFQSIDPRQIEAGQSIGMTRRQNLRRIIIPQVLSVAIPLFLNAFLKNIKGLSLAFTVGVVDILAQARYAAALSYRYLESYIAAALVYWLICGVLQMIFNRVELKLQFGETRRQGV</sequence>
<evidence type="ECO:0000313" key="10">
    <source>
        <dbReference type="Proteomes" id="UP000571018"/>
    </source>
</evidence>
<evidence type="ECO:0000313" key="9">
    <source>
        <dbReference type="EMBL" id="MBA5729149.1"/>
    </source>
</evidence>
<evidence type="ECO:0000256" key="6">
    <source>
        <dbReference type="ARBA" id="ARBA00023136"/>
    </source>
</evidence>
<feature type="transmembrane region" description="Helical" evidence="7">
    <location>
        <begin position="202"/>
        <end position="220"/>
    </location>
</feature>
<dbReference type="PROSITE" id="PS50928">
    <property type="entry name" value="ABC_TM1"/>
    <property type="match status" value="1"/>
</dbReference>
<dbReference type="CDD" id="cd06261">
    <property type="entry name" value="TM_PBP2"/>
    <property type="match status" value="1"/>
</dbReference>
<keyword evidence="6 7" id="KW-0472">Membrane</keyword>
<dbReference type="InterPro" id="IPR035906">
    <property type="entry name" value="MetI-like_sf"/>
</dbReference>
<comment type="caution">
    <text evidence="9">The sequence shown here is derived from an EMBL/GenBank/DDBJ whole genome shotgun (WGS) entry which is preliminary data.</text>
</comment>
<keyword evidence="3 7" id="KW-0812">Transmembrane</keyword>
<dbReference type="EMBL" id="JACAOA010000010">
    <property type="protein sequence ID" value="MBA5729149.1"/>
    <property type="molecule type" value="Genomic_DNA"/>
</dbReference>
<feature type="transmembrane region" description="Helical" evidence="7">
    <location>
        <begin position="55"/>
        <end position="78"/>
    </location>
</feature>
<dbReference type="InterPro" id="IPR043429">
    <property type="entry name" value="ArtM/GltK/GlnP/TcyL/YhdX-like"/>
</dbReference>
<protein>
    <submittedName>
        <fullName evidence="9">Amino acid ABC transporter permease</fullName>
    </submittedName>
</protein>
<dbReference type="PANTHER" id="PTHR30614">
    <property type="entry name" value="MEMBRANE COMPONENT OF AMINO ACID ABC TRANSPORTER"/>
    <property type="match status" value="1"/>
</dbReference>
<evidence type="ECO:0000256" key="1">
    <source>
        <dbReference type="ARBA" id="ARBA00004141"/>
    </source>
</evidence>
<dbReference type="RefSeq" id="WP_218930853.1">
    <property type="nucleotide sequence ID" value="NZ_JACAOA010000010.1"/>
</dbReference>
<keyword evidence="5 7" id="KW-1133">Transmembrane helix</keyword>
<evidence type="ECO:0000256" key="7">
    <source>
        <dbReference type="RuleBase" id="RU363032"/>
    </source>
</evidence>
<dbReference type="InterPro" id="IPR000515">
    <property type="entry name" value="MetI-like"/>
</dbReference>
<evidence type="ECO:0000259" key="8">
    <source>
        <dbReference type="PROSITE" id="PS50928"/>
    </source>
</evidence>
<gene>
    <name evidence="9" type="ORF">HW423_05050</name>
</gene>
<dbReference type="Gene3D" id="1.10.3720.10">
    <property type="entry name" value="MetI-like"/>
    <property type="match status" value="1"/>
</dbReference>
<organism evidence="9 10">
    <name type="scientific">Ruoffia halotolerans</name>
    <dbReference type="NCBI Taxonomy" id="2748684"/>
    <lineage>
        <taxon>Bacteria</taxon>
        <taxon>Bacillati</taxon>
        <taxon>Bacillota</taxon>
        <taxon>Bacilli</taxon>
        <taxon>Lactobacillales</taxon>
        <taxon>Aerococcaceae</taxon>
        <taxon>Ruoffia</taxon>
    </lineage>
</organism>
<dbReference type="Proteomes" id="UP000571018">
    <property type="component" value="Unassembled WGS sequence"/>
</dbReference>
<dbReference type="GO" id="GO:0005886">
    <property type="term" value="C:plasma membrane"/>
    <property type="evidence" value="ECO:0007669"/>
    <property type="project" value="UniProtKB-SubCell"/>
</dbReference>
<evidence type="ECO:0000256" key="4">
    <source>
        <dbReference type="ARBA" id="ARBA00022970"/>
    </source>
</evidence>
<evidence type="ECO:0000256" key="3">
    <source>
        <dbReference type="ARBA" id="ARBA00022692"/>
    </source>
</evidence>
<dbReference type="Pfam" id="PF00528">
    <property type="entry name" value="BPD_transp_1"/>
    <property type="match status" value="1"/>
</dbReference>
<accession>A0A839A4M3</accession>
<dbReference type="PANTHER" id="PTHR30614:SF0">
    <property type="entry name" value="L-CYSTINE TRANSPORT SYSTEM PERMEASE PROTEIN TCYL"/>
    <property type="match status" value="1"/>
</dbReference>
<keyword evidence="10" id="KW-1185">Reference proteome</keyword>